<dbReference type="EMBL" id="JBAHYK010000122">
    <property type="protein sequence ID" value="KAL0578035.1"/>
    <property type="molecule type" value="Genomic_DNA"/>
</dbReference>
<comment type="caution">
    <text evidence="1">The sequence shown here is derived from an EMBL/GenBank/DDBJ whole genome shotgun (WGS) entry which is preliminary data.</text>
</comment>
<name>A0ABR3FRG7_9AGAR</name>
<protein>
    <recommendedName>
        <fullName evidence="3">F-box domain-containing protein</fullName>
    </recommendedName>
</protein>
<evidence type="ECO:0008006" key="3">
    <source>
        <dbReference type="Google" id="ProtNLM"/>
    </source>
</evidence>
<organism evidence="1 2">
    <name type="scientific">Marasmius crinis-equi</name>
    <dbReference type="NCBI Taxonomy" id="585013"/>
    <lineage>
        <taxon>Eukaryota</taxon>
        <taxon>Fungi</taxon>
        <taxon>Dikarya</taxon>
        <taxon>Basidiomycota</taxon>
        <taxon>Agaricomycotina</taxon>
        <taxon>Agaricomycetes</taxon>
        <taxon>Agaricomycetidae</taxon>
        <taxon>Agaricales</taxon>
        <taxon>Marasmiineae</taxon>
        <taxon>Marasmiaceae</taxon>
        <taxon>Marasmius</taxon>
    </lineage>
</organism>
<reference evidence="1 2" key="1">
    <citation type="submission" date="2024-02" db="EMBL/GenBank/DDBJ databases">
        <title>A draft genome for the cacao thread blight pathogen Marasmius crinis-equi.</title>
        <authorList>
            <person name="Cohen S.P."/>
            <person name="Baruah I.K."/>
            <person name="Amoako-Attah I."/>
            <person name="Bukari Y."/>
            <person name="Meinhardt L.W."/>
            <person name="Bailey B.A."/>
        </authorList>
    </citation>
    <scope>NUCLEOTIDE SEQUENCE [LARGE SCALE GENOMIC DNA]</scope>
    <source>
        <strain evidence="1 2">GH-76</strain>
    </source>
</reference>
<gene>
    <name evidence="1" type="ORF">V5O48_003940</name>
</gene>
<dbReference type="Proteomes" id="UP001465976">
    <property type="component" value="Unassembled WGS sequence"/>
</dbReference>
<evidence type="ECO:0000313" key="1">
    <source>
        <dbReference type="EMBL" id="KAL0578035.1"/>
    </source>
</evidence>
<accession>A0ABR3FRG7</accession>
<sequence>MSVAPTSPGQLLLGVPMEIFYLICYNLPITTVLALLQVNQCLRYLLIDSEVFWRDIRTAKNIPDGPESLSELEWLTHLFRDPPKCQRCGGGYVLTNWQIMRRFCQTCTAVCTRGCSRNRAPVAAFPYIDAIPTYTDGQGVRRFVREDLADIVPACRALPLDERTPFLDHCKQAVQHQKDWADDLDTWFGNTVVGWFISDSVSPGTHALKELDLNHKYTQEMVLNANEWLTFRHQVLPQLRAKFTPPFLTSAERHWARVRSVLALAWDAYLRQQTKRIRFTAPDSTVIGLFPFVRDILILSHPSALDVDFLLKLIVDNADAIFRWISFLDRRLMMQSVERAYDPALVSFCHQRHLTLPSPSVPDDGLGGRELAITEVHCEACDEVFSSVGAGLRHVNRSSNLCISHWTGTPSMLSLMSSPAGIALVNTTGLDCVRTTCHEMDRLWHAYTCILCLGDFKGTWRECVKHFHKAGHKKEDNKYDFCLLFARLDPGLHNLLVPANDKPAWHCNYCSRYSGSPATRSQIIDHVVRAHEVDRGNFRVPDDFFYVGR</sequence>
<keyword evidence="2" id="KW-1185">Reference proteome</keyword>
<proteinExistence type="predicted"/>
<evidence type="ECO:0000313" key="2">
    <source>
        <dbReference type="Proteomes" id="UP001465976"/>
    </source>
</evidence>